<dbReference type="SUPFAM" id="SSF53328">
    <property type="entry name" value="Formyltransferase"/>
    <property type="match status" value="1"/>
</dbReference>
<keyword evidence="3 6" id="KW-0658">Purine biosynthesis</keyword>
<dbReference type="OrthoDB" id="9806170at2"/>
<dbReference type="GO" id="GO:0005829">
    <property type="term" value="C:cytosol"/>
    <property type="evidence" value="ECO:0007669"/>
    <property type="project" value="TreeGrafter"/>
</dbReference>
<proteinExistence type="inferred from homology"/>
<evidence type="ECO:0000313" key="8">
    <source>
        <dbReference type="EMBL" id="RXG18047.1"/>
    </source>
</evidence>
<comment type="caution">
    <text evidence="8">The sequence shown here is derived from an EMBL/GenBank/DDBJ whole genome shotgun (WGS) entry which is preliminary data.</text>
</comment>
<evidence type="ECO:0000256" key="3">
    <source>
        <dbReference type="ARBA" id="ARBA00022755"/>
    </source>
</evidence>
<dbReference type="PANTHER" id="PTHR43369">
    <property type="entry name" value="PHOSPHORIBOSYLGLYCINAMIDE FORMYLTRANSFERASE"/>
    <property type="match status" value="1"/>
</dbReference>
<evidence type="ECO:0000256" key="6">
    <source>
        <dbReference type="HAMAP-Rule" id="MF_01930"/>
    </source>
</evidence>
<evidence type="ECO:0000256" key="5">
    <source>
        <dbReference type="ARBA" id="ARBA00047664"/>
    </source>
</evidence>
<dbReference type="InterPro" id="IPR001555">
    <property type="entry name" value="GART_AS"/>
</dbReference>
<feature type="binding site" evidence="6">
    <location>
        <position position="102"/>
    </location>
    <ligand>
        <name>(6R)-10-formyltetrahydrofolate</name>
        <dbReference type="ChEBI" id="CHEBI:195366"/>
    </ligand>
</feature>
<dbReference type="RefSeq" id="WP_128759636.1">
    <property type="nucleotide sequence ID" value="NZ_QOVI01000001.1"/>
</dbReference>
<comment type="caution">
    <text evidence="6">Lacks conserved residue(s) required for the propagation of feature annotation.</text>
</comment>
<organism evidence="8 9">
    <name type="scientific">Leeuwenhoekiella aestuarii</name>
    <dbReference type="NCBI Taxonomy" id="2249426"/>
    <lineage>
        <taxon>Bacteria</taxon>
        <taxon>Pseudomonadati</taxon>
        <taxon>Bacteroidota</taxon>
        <taxon>Flavobacteriia</taxon>
        <taxon>Flavobacteriales</taxon>
        <taxon>Flavobacteriaceae</taxon>
        <taxon>Leeuwenhoekiella</taxon>
    </lineage>
</organism>
<feature type="binding site" evidence="6">
    <location>
        <position position="58"/>
    </location>
    <ligand>
        <name>(6R)-10-formyltetrahydrofolate</name>
        <dbReference type="ChEBI" id="CHEBI:195366"/>
    </ligand>
</feature>
<name>A0A4Q0NZ08_9FLAO</name>
<gene>
    <name evidence="6" type="primary">purN</name>
    <name evidence="8" type="ORF">DSM04_101235</name>
</gene>
<evidence type="ECO:0000256" key="4">
    <source>
        <dbReference type="ARBA" id="ARBA00038440"/>
    </source>
</evidence>
<evidence type="ECO:0000313" key="9">
    <source>
        <dbReference type="Proteomes" id="UP000289821"/>
    </source>
</evidence>
<dbReference type="AlphaFoldDB" id="A0A4Q0NZ08"/>
<dbReference type="PROSITE" id="PS00373">
    <property type="entry name" value="GART"/>
    <property type="match status" value="1"/>
</dbReference>
<dbReference type="EC" id="2.1.2.2" evidence="6"/>
<comment type="function">
    <text evidence="6">Catalyzes the transfer of a formyl group from 10-formyltetrahydrofolate to 5-phospho-ribosyl-glycinamide (GAR), producing 5-phospho-ribosyl-N-formylglycinamide (FGAR) and tetrahydrofolate.</text>
</comment>
<comment type="pathway">
    <text evidence="1 6">Purine metabolism; IMP biosynthesis via de novo pathway; N(2)-formyl-N(1)-(5-phospho-D-ribosyl)glycinamide from N(1)-(5-phospho-D-ribosyl)glycinamide (10-formyl THF route): step 1/1.</text>
</comment>
<keyword evidence="2 6" id="KW-0808">Transferase</keyword>
<evidence type="ECO:0000256" key="2">
    <source>
        <dbReference type="ARBA" id="ARBA00022679"/>
    </source>
</evidence>
<feature type="active site" description="Proton donor" evidence="6">
    <location>
        <position position="104"/>
    </location>
</feature>
<feature type="binding site" evidence="6">
    <location>
        <begin position="12"/>
        <end position="14"/>
    </location>
    <ligand>
        <name>N(1)-(5-phospho-beta-D-ribosyl)glycinamide</name>
        <dbReference type="ChEBI" id="CHEBI:143788"/>
    </ligand>
</feature>
<dbReference type="Pfam" id="PF00551">
    <property type="entry name" value="Formyl_trans_N"/>
    <property type="match status" value="1"/>
</dbReference>
<dbReference type="GO" id="GO:0004644">
    <property type="term" value="F:phosphoribosylglycinamide formyltransferase activity"/>
    <property type="evidence" value="ECO:0007669"/>
    <property type="project" value="UniProtKB-UniRule"/>
</dbReference>
<evidence type="ECO:0000259" key="7">
    <source>
        <dbReference type="Pfam" id="PF00551"/>
    </source>
</evidence>
<dbReference type="PANTHER" id="PTHR43369:SF2">
    <property type="entry name" value="PHOSPHORIBOSYLGLYCINAMIDE FORMYLTRANSFERASE"/>
    <property type="match status" value="1"/>
</dbReference>
<dbReference type="GO" id="GO:0006189">
    <property type="term" value="P:'de novo' IMP biosynthetic process"/>
    <property type="evidence" value="ECO:0007669"/>
    <property type="project" value="UniProtKB-UniRule"/>
</dbReference>
<keyword evidence="9" id="KW-1185">Reference proteome</keyword>
<reference evidence="8 9" key="1">
    <citation type="submission" date="2018-07" db="EMBL/GenBank/DDBJ databases">
        <title>Leeuwenhoekiella genomics.</title>
        <authorList>
            <person name="Tahon G."/>
            <person name="Willems A."/>
        </authorList>
    </citation>
    <scope>NUCLEOTIDE SEQUENCE [LARGE SCALE GENOMIC DNA]</scope>
    <source>
        <strain evidence="8 9">R-50232</strain>
    </source>
</reference>
<comment type="catalytic activity">
    <reaction evidence="5 6">
        <text>N(1)-(5-phospho-beta-D-ribosyl)glycinamide + (6R)-10-formyltetrahydrofolate = N(2)-formyl-N(1)-(5-phospho-beta-D-ribosyl)glycinamide + (6S)-5,6,7,8-tetrahydrofolate + H(+)</text>
        <dbReference type="Rhea" id="RHEA:15053"/>
        <dbReference type="ChEBI" id="CHEBI:15378"/>
        <dbReference type="ChEBI" id="CHEBI:57453"/>
        <dbReference type="ChEBI" id="CHEBI:143788"/>
        <dbReference type="ChEBI" id="CHEBI:147286"/>
        <dbReference type="ChEBI" id="CHEBI:195366"/>
        <dbReference type="EC" id="2.1.2.2"/>
    </reaction>
</comment>
<dbReference type="InterPro" id="IPR002376">
    <property type="entry name" value="Formyl_transf_N"/>
</dbReference>
<dbReference type="CDD" id="cd08645">
    <property type="entry name" value="FMT_core_GART"/>
    <property type="match status" value="1"/>
</dbReference>
<dbReference type="HAMAP" id="MF_01930">
    <property type="entry name" value="PurN"/>
    <property type="match status" value="1"/>
</dbReference>
<dbReference type="NCBIfam" id="TIGR00639">
    <property type="entry name" value="PurN"/>
    <property type="match status" value="1"/>
</dbReference>
<dbReference type="EMBL" id="QOVI01000001">
    <property type="protein sequence ID" value="RXG18047.1"/>
    <property type="molecule type" value="Genomic_DNA"/>
</dbReference>
<feature type="site" description="Raises pKa of active site His" evidence="6">
    <location>
        <position position="145"/>
    </location>
</feature>
<dbReference type="UniPathway" id="UPA00074">
    <property type="reaction ID" value="UER00126"/>
</dbReference>
<dbReference type="InterPro" id="IPR004607">
    <property type="entry name" value="GART"/>
</dbReference>
<dbReference type="Proteomes" id="UP000289821">
    <property type="component" value="Unassembled WGS sequence"/>
</dbReference>
<accession>A0A4Q0NZ08</accession>
<dbReference type="InterPro" id="IPR036477">
    <property type="entry name" value="Formyl_transf_N_sf"/>
</dbReference>
<dbReference type="Gene3D" id="3.40.50.170">
    <property type="entry name" value="Formyl transferase, N-terminal domain"/>
    <property type="match status" value="1"/>
</dbReference>
<evidence type="ECO:0000256" key="1">
    <source>
        <dbReference type="ARBA" id="ARBA00005054"/>
    </source>
</evidence>
<feature type="domain" description="Formyl transferase N-terminal" evidence="7">
    <location>
        <begin position="2"/>
        <end position="182"/>
    </location>
</feature>
<sequence length="189" mass="21115">MKKIVIFASGSGTNAQRITEFFENRDDAQVVQILSNKNTAKVLDRANKLKISAFSFNRTAFYDTTQVLDLIKQTQPDLIVLAGFLWLFPQHIIEAYSGKIINIHPALLPAYGGKGMYGDHVHKAVVEAGEKESGITIHEVTAEYDKGVILFQAKTQLEEGETAESLAAKIHELEYEHFPQVIAEILEKQ</sequence>
<protein>
    <recommendedName>
        <fullName evidence="6">Phosphoribosylglycinamide formyltransferase</fullName>
        <ecNumber evidence="6">2.1.2.2</ecNumber>
    </recommendedName>
    <alternativeName>
        <fullName evidence="6">5'-phosphoribosylglycinamide transformylase</fullName>
    </alternativeName>
    <alternativeName>
        <fullName evidence="6">GAR transformylase</fullName>
        <shortName evidence="6">GART</shortName>
    </alternativeName>
</protein>
<comment type="similarity">
    <text evidence="4 6">Belongs to the GART family.</text>
</comment>